<dbReference type="PANTHER" id="PTHR43133">
    <property type="entry name" value="RNA POLYMERASE ECF-TYPE SIGMA FACTO"/>
    <property type="match status" value="1"/>
</dbReference>
<feature type="domain" description="RNA polymerase sigma factor 70 region 4 type 2" evidence="7">
    <location>
        <begin position="114"/>
        <end position="164"/>
    </location>
</feature>
<evidence type="ECO:0000313" key="8">
    <source>
        <dbReference type="EMBL" id="SMG42217.1"/>
    </source>
</evidence>
<dbReference type="InterPro" id="IPR036388">
    <property type="entry name" value="WH-like_DNA-bd_sf"/>
</dbReference>
<evidence type="ECO:0000256" key="5">
    <source>
        <dbReference type="ARBA" id="ARBA00023163"/>
    </source>
</evidence>
<dbReference type="InterPro" id="IPR013325">
    <property type="entry name" value="RNA_pol_sigma_r2"/>
</dbReference>
<dbReference type="AlphaFoldDB" id="A0A1X7KLA8"/>
<dbReference type="Pfam" id="PF04542">
    <property type="entry name" value="Sigma70_r2"/>
    <property type="match status" value="1"/>
</dbReference>
<sequence>MKPEEALLYLEDKAFLDSLFGYAYKRCSSAYEAEDLCSEIIVQLLKSLRRQEDIHHFYGYAWTIAQRVYADFSEKRKRLSSEATLTTNATAPLHAVIHPIDALINQESNADALRRIQREIAFLSKMYRDVMIMYYLDGMKTAAIAHKLGILETTVKQRLFSARNTIRKEVTNKNMDNSNLTLKPVKLLLIGTGAPSGHDPRVKAERLFSQNLIYLCKNTARTPKELSELLHVPMPFVEEELEIQCRGENGHYGLLKRLDSGKYISNLVLIDAQDLARIQEVYRPYTQEIVDKAVHYLRTHEQRILRFPFLSQPPEASQIAWSLISRMIWAFEDRVKQRLTEKYYAAMELHEKEFHTFGFAVKETEEIELNVYGCDGIQALNLCGYRKVYAANIYGPRLQKHFNCGHQMSLDPVMMLTLLAIKGLKADSLTEDEKEVAAKAIEAGCLRKENDALYPNILVIDAKDEDAFYALSTEFTDSIDDLVEPFADAIHAMIKTYVPRHLIHDYPLFVLQTTCGLINDVIESCMEKGVLSTPESSYGSEGIWMIVEQ</sequence>
<dbReference type="Pfam" id="PF08281">
    <property type="entry name" value="Sigma70_r4_2"/>
    <property type="match status" value="1"/>
</dbReference>
<evidence type="ECO:0000259" key="6">
    <source>
        <dbReference type="Pfam" id="PF04542"/>
    </source>
</evidence>
<evidence type="ECO:0000259" key="7">
    <source>
        <dbReference type="Pfam" id="PF08281"/>
    </source>
</evidence>
<keyword evidence="5" id="KW-0804">Transcription</keyword>
<dbReference type="InterPro" id="IPR039425">
    <property type="entry name" value="RNA_pol_sigma-70-like"/>
</dbReference>
<keyword evidence="4" id="KW-0238">DNA-binding</keyword>
<proteinExistence type="inferred from homology"/>
<dbReference type="STRING" id="1852522.SAMN06295960_2476"/>
<evidence type="ECO:0000256" key="2">
    <source>
        <dbReference type="ARBA" id="ARBA00023015"/>
    </source>
</evidence>
<evidence type="ECO:0000313" key="9">
    <source>
        <dbReference type="Proteomes" id="UP000193834"/>
    </source>
</evidence>
<dbReference type="InterPro" id="IPR013324">
    <property type="entry name" value="RNA_pol_sigma_r3/r4-like"/>
</dbReference>
<dbReference type="InterPro" id="IPR013249">
    <property type="entry name" value="RNA_pol_sigma70_r4_t2"/>
</dbReference>
<evidence type="ECO:0000256" key="3">
    <source>
        <dbReference type="ARBA" id="ARBA00023082"/>
    </source>
</evidence>
<dbReference type="Gene3D" id="1.10.10.10">
    <property type="entry name" value="Winged helix-like DNA-binding domain superfamily/Winged helix DNA-binding domain"/>
    <property type="match status" value="1"/>
</dbReference>
<organism evidence="8 9">
    <name type="scientific">Paenibacillus aquistagni</name>
    <dbReference type="NCBI Taxonomy" id="1852522"/>
    <lineage>
        <taxon>Bacteria</taxon>
        <taxon>Bacillati</taxon>
        <taxon>Bacillota</taxon>
        <taxon>Bacilli</taxon>
        <taxon>Bacillales</taxon>
        <taxon>Paenibacillaceae</taxon>
        <taxon>Paenibacillus</taxon>
    </lineage>
</organism>
<dbReference type="EMBL" id="FXAZ01000003">
    <property type="protein sequence ID" value="SMG42217.1"/>
    <property type="molecule type" value="Genomic_DNA"/>
</dbReference>
<evidence type="ECO:0000256" key="4">
    <source>
        <dbReference type="ARBA" id="ARBA00023125"/>
    </source>
</evidence>
<dbReference type="GO" id="GO:0006352">
    <property type="term" value="P:DNA-templated transcription initiation"/>
    <property type="evidence" value="ECO:0007669"/>
    <property type="project" value="InterPro"/>
</dbReference>
<keyword evidence="2" id="KW-0805">Transcription regulation</keyword>
<dbReference type="GO" id="GO:0016987">
    <property type="term" value="F:sigma factor activity"/>
    <property type="evidence" value="ECO:0007669"/>
    <property type="project" value="UniProtKB-KW"/>
</dbReference>
<dbReference type="GO" id="GO:0003677">
    <property type="term" value="F:DNA binding"/>
    <property type="evidence" value="ECO:0007669"/>
    <property type="project" value="UniProtKB-KW"/>
</dbReference>
<gene>
    <name evidence="8" type="ORF">SAMN06295960_2476</name>
</gene>
<dbReference type="NCBIfam" id="TIGR02937">
    <property type="entry name" value="sigma70-ECF"/>
    <property type="match status" value="1"/>
</dbReference>
<dbReference type="InterPro" id="IPR014284">
    <property type="entry name" value="RNA_pol_sigma-70_dom"/>
</dbReference>
<keyword evidence="9" id="KW-1185">Reference proteome</keyword>
<dbReference type="RefSeq" id="WP_176228915.1">
    <property type="nucleotide sequence ID" value="NZ_FXAZ01000003.1"/>
</dbReference>
<dbReference type="SUPFAM" id="SSF88946">
    <property type="entry name" value="Sigma2 domain of RNA polymerase sigma factors"/>
    <property type="match status" value="1"/>
</dbReference>
<dbReference type="InterPro" id="IPR007627">
    <property type="entry name" value="RNA_pol_sigma70_r2"/>
</dbReference>
<dbReference type="SUPFAM" id="SSF88659">
    <property type="entry name" value="Sigma3 and sigma4 domains of RNA polymerase sigma factors"/>
    <property type="match status" value="1"/>
</dbReference>
<feature type="domain" description="RNA polymerase sigma-70 region 2" evidence="6">
    <location>
        <begin position="15"/>
        <end position="78"/>
    </location>
</feature>
<comment type="similarity">
    <text evidence="1">Belongs to the sigma-70 factor family. ECF subfamily.</text>
</comment>
<dbReference type="Proteomes" id="UP000193834">
    <property type="component" value="Unassembled WGS sequence"/>
</dbReference>
<keyword evidence="3" id="KW-0731">Sigma factor</keyword>
<accession>A0A1X7KLA8</accession>
<dbReference type="Gene3D" id="1.10.1740.10">
    <property type="match status" value="1"/>
</dbReference>
<protein>
    <submittedName>
        <fullName evidence="8">RNA polymerase sigma factor, sigma-70 family</fullName>
    </submittedName>
</protein>
<reference evidence="8 9" key="1">
    <citation type="submission" date="2017-04" db="EMBL/GenBank/DDBJ databases">
        <authorList>
            <person name="Afonso C.L."/>
            <person name="Miller P.J."/>
            <person name="Scott M.A."/>
            <person name="Spackman E."/>
            <person name="Goraichik I."/>
            <person name="Dimitrov K.M."/>
            <person name="Suarez D.L."/>
            <person name="Swayne D.E."/>
        </authorList>
    </citation>
    <scope>NUCLEOTIDE SEQUENCE [LARGE SCALE GENOMIC DNA]</scope>
    <source>
        <strain evidence="8 9">11</strain>
    </source>
</reference>
<dbReference type="PANTHER" id="PTHR43133:SF8">
    <property type="entry name" value="RNA POLYMERASE SIGMA FACTOR HI_1459-RELATED"/>
    <property type="match status" value="1"/>
</dbReference>
<evidence type="ECO:0000256" key="1">
    <source>
        <dbReference type="ARBA" id="ARBA00010641"/>
    </source>
</evidence>
<name>A0A1X7KLA8_9BACL</name>